<proteinExistence type="predicted"/>
<dbReference type="Pfam" id="PF00005">
    <property type="entry name" value="ABC_tran"/>
    <property type="match status" value="2"/>
</dbReference>
<comment type="subcellular location">
    <subcellularLocation>
        <location evidence="1">Cell membrane</location>
        <topology evidence="1">Peripheral membrane protein</topology>
    </subcellularLocation>
</comment>
<protein>
    <submittedName>
        <fullName evidence="10">Monosaccharide ABC transporter ATP-binding protein, CUT2 family</fullName>
    </submittedName>
</protein>
<keyword evidence="8" id="KW-0472">Membrane</keyword>
<dbReference type="Proteomes" id="UP000198507">
    <property type="component" value="Unassembled WGS sequence"/>
</dbReference>
<dbReference type="RefSeq" id="WP_091441987.1">
    <property type="nucleotide sequence ID" value="NZ_FOIE01000003.1"/>
</dbReference>
<dbReference type="CDD" id="cd03216">
    <property type="entry name" value="ABC_Carb_Monos_I"/>
    <property type="match status" value="1"/>
</dbReference>
<evidence type="ECO:0000256" key="6">
    <source>
        <dbReference type="ARBA" id="ARBA00022840"/>
    </source>
</evidence>
<dbReference type="FunFam" id="3.40.50.300:FF:000127">
    <property type="entry name" value="Ribose import ATP-binding protein RbsA"/>
    <property type="match status" value="1"/>
</dbReference>
<dbReference type="InterPro" id="IPR017871">
    <property type="entry name" value="ABC_transporter-like_CS"/>
</dbReference>
<keyword evidence="6 10" id="KW-0067">ATP-binding</keyword>
<dbReference type="InterPro" id="IPR050107">
    <property type="entry name" value="ABC_carbohydrate_import_ATPase"/>
</dbReference>
<dbReference type="SMART" id="SM00382">
    <property type="entry name" value="AAA"/>
    <property type="match status" value="2"/>
</dbReference>
<evidence type="ECO:0000256" key="1">
    <source>
        <dbReference type="ARBA" id="ARBA00004202"/>
    </source>
</evidence>
<keyword evidence="4" id="KW-0677">Repeat</keyword>
<dbReference type="InterPro" id="IPR027417">
    <property type="entry name" value="P-loop_NTPase"/>
</dbReference>
<keyword evidence="5" id="KW-0547">Nucleotide-binding</keyword>
<evidence type="ECO:0000256" key="2">
    <source>
        <dbReference type="ARBA" id="ARBA00022448"/>
    </source>
</evidence>
<dbReference type="PROSITE" id="PS50893">
    <property type="entry name" value="ABC_TRANSPORTER_2"/>
    <property type="match status" value="2"/>
</dbReference>
<dbReference type="CDD" id="cd03215">
    <property type="entry name" value="ABC_Carb_Monos_II"/>
    <property type="match status" value="1"/>
</dbReference>
<keyword evidence="7" id="KW-1278">Translocase</keyword>
<dbReference type="OrthoDB" id="8416490at2"/>
<gene>
    <name evidence="10" type="ORF">SAMN04488546_1605</name>
</gene>
<dbReference type="EMBL" id="FOIE01000003">
    <property type="protein sequence ID" value="SET19400.1"/>
    <property type="molecule type" value="Genomic_DNA"/>
</dbReference>
<organism evidence="10 11">
    <name type="scientific">Geodermatophilus poikilotrophus</name>
    <dbReference type="NCBI Taxonomy" id="1333667"/>
    <lineage>
        <taxon>Bacteria</taxon>
        <taxon>Bacillati</taxon>
        <taxon>Actinomycetota</taxon>
        <taxon>Actinomycetes</taxon>
        <taxon>Geodermatophilales</taxon>
        <taxon>Geodermatophilaceae</taxon>
        <taxon>Geodermatophilus</taxon>
    </lineage>
</organism>
<evidence type="ECO:0000256" key="3">
    <source>
        <dbReference type="ARBA" id="ARBA00022475"/>
    </source>
</evidence>
<dbReference type="SUPFAM" id="SSF52540">
    <property type="entry name" value="P-loop containing nucleoside triphosphate hydrolases"/>
    <property type="match status" value="2"/>
</dbReference>
<evidence type="ECO:0000259" key="9">
    <source>
        <dbReference type="PROSITE" id="PS50893"/>
    </source>
</evidence>
<dbReference type="PANTHER" id="PTHR43790">
    <property type="entry name" value="CARBOHYDRATE TRANSPORT ATP-BINDING PROTEIN MG119-RELATED"/>
    <property type="match status" value="1"/>
</dbReference>
<dbReference type="PANTHER" id="PTHR43790:SF9">
    <property type="entry name" value="GALACTOFURANOSE TRANSPORTER ATP-BINDING PROTEIN YTFR"/>
    <property type="match status" value="1"/>
</dbReference>
<dbReference type="GO" id="GO:0016887">
    <property type="term" value="F:ATP hydrolysis activity"/>
    <property type="evidence" value="ECO:0007669"/>
    <property type="project" value="InterPro"/>
</dbReference>
<reference evidence="11" key="1">
    <citation type="submission" date="2016-10" db="EMBL/GenBank/DDBJ databases">
        <authorList>
            <person name="Varghese N."/>
            <person name="Submissions S."/>
        </authorList>
    </citation>
    <scope>NUCLEOTIDE SEQUENCE [LARGE SCALE GENOMIC DNA]</scope>
    <source>
        <strain evidence="11">DSM 44209</strain>
    </source>
</reference>
<name>A0A1I0CK86_9ACTN</name>
<feature type="domain" description="ABC transporter" evidence="9">
    <location>
        <begin position="5"/>
        <end position="241"/>
    </location>
</feature>
<keyword evidence="3" id="KW-1003">Cell membrane</keyword>
<evidence type="ECO:0000313" key="10">
    <source>
        <dbReference type="EMBL" id="SET19400.1"/>
    </source>
</evidence>
<evidence type="ECO:0000256" key="4">
    <source>
        <dbReference type="ARBA" id="ARBA00022737"/>
    </source>
</evidence>
<dbReference type="GO" id="GO:0005886">
    <property type="term" value="C:plasma membrane"/>
    <property type="evidence" value="ECO:0007669"/>
    <property type="project" value="UniProtKB-SubCell"/>
</dbReference>
<accession>A0A1I0CK86</accession>
<keyword evidence="2" id="KW-0813">Transport</keyword>
<dbReference type="GO" id="GO:0005524">
    <property type="term" value="F:ATP binding"/>
    <property type="evidence" value="ECO:0007669"/>
    <property type="project" value="UniProtKB-KW"/>
</dbReference>
<dbReference type="InterPro" id="IPR003439">
    <property type="entry name" value="ABC_transporter-like_ATP-bd"/>
</dbReference>
<dbReference type="InterPro" id="IPR003593">
    <property type="entry name" value="AAA+_ATPase"/>
</dbReference>
<evidence type="ECO:0000256" key="5">
    <source>
        <dbReference type="ARBA" id="ARBA00022741"/>
    </source>
</evidence>
<evidence type="ECO:0000313" key="11">
    <source>
        <dbReference type="Proteomes" id="UP000198507"/>
    </source>
</evidence>
<evidence type="ECO:0000256" key="7">
    <source>
        <dbReference type="ARBA" id="ARBA00022967"/>
    </source>
</evidence>
<keyword evidence="11" id="KW-1185">Reference proteome</keyword>
<sequence>MPPLLEVHGVVKSFPGVRALDGVDLDVRAGEVHCLLGQNGAGKSTLIKVLAGAHQPDAGRISWRGEPVRLTDPQAAMSLGIATIYQELDLVAGLTVADNVFLGREHARLGLTRPSSANRAAARLLERLGHADIRPTAEVGSLPAAAQQMVSIARALSQDAKLIIMDEPSAVLDSEEVERLFAVIRDLTAHDVAVVYISHRLEEIREVGDRITVLKDGRTVATGLPARETPTREVITLMTGRDIEYVFPERREHPDPDAAPLLEVEGLGLRGSFADVSFTVRPGEVVGLAGLVGSGRSEILESVYGARRPTSGTVRVGGRRLRPGDVAAAVSAGVGLAPEERKSQGLLLGESVSRNISLSSLARFARAGFLSRSAEAEAARQQVTALEVRPADVDREVRTLSGGNQQKVVLARWLLRDCRVLLLDEPTRGVDVGARSEMYALIRALADRGVAVVVVSSEIPEVLGLADRVLVIGDGRVLAEEPAGALDEHRVLDLVMQDAAVHGGQMHTRDDEQAQREGDVA</sequence>
<dbReference type="PROSITE" id="PS00211">
    <property type="entry name" value="ABC_TRANSPORTER_1"/>
    <property type="match status" value="1"/>
</dbReference>
<dbReference type="Gene3D" id="3.40.50.300">
    <property type="entry name" value="P-loop containing nucleotide triphosphate hydrolases"/>
    <property type="match status" value="2"/>
</dbReference>
<dbReference type="AlphaFoldDB" id="A0A1I0CK86"/>
<evidence type="ECO:0000256" key="8">
    <source>
        <dbReference type="ARBA" id="ARBA00023136"/>
    </source>
</evidence>
<feature type="domain" description="ABC transporter" evidence="9">
    <location>
        <begin position="256"/>
        <end position="499"/>
    </location>
</feature>